<dbReference type="InterPro" id="IPR027417">
    <property type="entry name" value="P-loop_NTPase"/>
</dbReference>
<dbReference type="GO" id="GO:0005524">
    <property type="term" value="F:ATP binding"/>
    <property type="evidence" value="ECO:0007669"/>
    <property type="project" value="UniProtKB-KW"/>
</dbReference>
<protein>
    <submittedName>
        <fullName evidence="6">Iron-sulfur cluster carrier protein</fullName>
    </submittedName>
</protein>
<dbReference type="SUPFAM" id="SSF52540">
    <property type="entry name" value="P-loop containing nucleoside triphosphate hydrolases"/>
    <property type="match status" value="1"/>
</dbReference>
<keyword evidence="4" id="KW-0408">Iron</keyword>
<evidence type="ECO:0000256" key="2">
    <source>
        <dbReference type="ARBA" id="ARBA00022741"/>
    </source>
</evidence>
<dbReference type="InterPro" id="IPR033756">
    <property type="entry name" value="YlxH/NBP35"/>
</dbReference>
<dbReference type="PANTHER" id="PTHR23264">
    <property type="entry name" value="NUCLEOTIDE-BINDING PROTEIN NBP35 YEAST -RELATED"/>
    <property type="match status" value="1"/>
</dbReference>
<keyword evidence="1" id="KW-0479">Metal-binding</keyword>
<organism evidence="6">
    <name type="scientific">bioreactor metagenome</name>
    <dbReference type="NCBI Taxonomy" id="1076179"/>
    <lineage>
        <taxon>unclassified sequences</taxon>
        <taxon>metagenomes</taxon>
        <taxon>ecological metagenomes</taxon>
    </lineage>
</organism>
<sequence>MSEGVDFAQRIAEDKAIRNHLDKIGRKILIMSGKGGVGKTTVTVNLANALVDSGCTVGILDTDLHGPNVAKMLGCEAGILTTEDGGDTFFPVEARPGLKVMSLAFAISEPDSPIVWRGPMKIAAIRQFLAQADWGELDYLLIDSPPGTGDEQLTVCQTIPELTGTIIVTTPQEVAILDARRSVNFSRKMGVAILGVVENMSGLICPGCGTEIPIFGIGGGKKMSEQMSVPFLGRVPLEVPLMEAEDAGKSYLSLQPESVSAKAIKDIALLINSGTAVSSHRSTEFAGTASCAPSACSSCSSNCPSRKGV</sequence>
<evidence type="ECO:0000256" key="5">
    <source>
        <dbReference type="ARBA" id="ARBA00023014"/>
    </source>
</evidence>
<dbReference type="PANTHER" id="PTHR23264:SF19">
    <property type="entry name" value="CYTOSOLIC FE-S CLUSTER ASSEMBLY FACTOR NUBP2"/>
    <property type="match status" value="1"/>
</dbReference>
<keyword evidence="3" id="KW-0067">ATP-binding</keyword>
<evidence type="ECO:0000256" key="3">
    <source>
        <dbReference type="ARBA" id="ARBA00022840"/>
    </source>
</evidence>
<comment type="caution">
    <text evidence="6">The sequence shown here is derived from an EMBL/GenBank/DDBJ whole genome shotgun (WGS) entry which is preliminary data.</text>
</comment>
<keyword evidence="2" id="KW-0547">Nucleotide-binding</keyword>
<keyword evidence="5" id="KW-0411">Iron-sulfur</keyword>
<evidence type="ECO:0000313" key="6">
    <source>
        <dbReference type="EMBL" id="MPM30737.1"/>
    </source>
</evidence>
<dbReference type="PROSITE" id="PS01215">
    <property type="entry name" value="MRP"/>
    <property type="match status" value="1"/>
</dbReference>
<accession>A0A644YR17</accession>
<dbReference type="HAMAP" id="MF_02040">
    <property type="entry name" value="Mrp_NBP35"/>
    <property type="match status" value="1"/>
</dbReference>
<dbReference type="Pfam" id="PF10609">
    <property type="entry name" value="ParA"/>
    <property type="match status" value="1"/>
</dbReference>
<name>A0A644YR17_9ZZZZ</name>
<dbReference type="GO" id="GO:0016226">
    <property type="term" value="P:iron-sulfur cluster assembly"/>
    <property type="evidence" value="ECO:0007669"/>
    <property type="project" value="InterPro"/>
</dbReference>
<dbReference type="InterPro" id="IPR019591">
    <property type="entry name" value="Mrp/NBP35_ATP-bd"/>
</dbReference>
<dbReference type="GO" id="GO:0140663">
    <property type="term" value="F:ATP-dependent FeS chaperone activity"/>
    <property type="evidence" value="ECO:0007669"/>
    <property type="project" value="InterPro"/>
</dbReference>
<dbReference type="FunFam" id="3.40.50.300:FF:001119">
    <property type="entry name" value="Iron-sulfur cluster carrier protein"/>
    <property type="match status" value="1"/>
</dbReference>
<reference evidence="6" key="1">
    <citation type="submission" date="2019-08" db="EMBL/GenBank/DDBJ databases">
        <authorList>
            <person name="Kucharzyk K."/>
            <person name="Murdoch R.W."/>
            <person name="Higgins S."/>
            <person name="Loffler F."/>
        </authorList>
    </citation>
    <scope>NUCLEOTIDE SEQUENCE</scope>
</reference>
<dbReference type="Gene3D" id="3.40.50.300">
    <property type="entry name" value="P-loop containing nucleotide triphosphate hydrolases"/>
    <property type="match status" value="1"/>
</dbReference>
<dbReference type="GO" id="GO:0046872">
    <property type="term" value="F:metal ion binding"/>
    <property type="evidence" value="ECO:0007669"/>
    <property type="project" value="UniProtKB-KW"/>
</dbReference>
<dbReference type="EMBL" id="VSSQ01005874">
    <property type="protein sequence ID" value="MPM30737.1"/>
    <property type="molecule type" value="Genomic_DNA"/>
</dbReference>
<dbReference type="AlphaFoldDB" id="A0A644YR17"/>
<gene>
    <name evidence="6" type="primary">apbC_14</name>
    <name evidence="6" type="ORF">SDC9_77287</name>
</gene>
<dbReference type="GO" id="GO:0051536">
    <property type="term" value="F:iron-sulfur cluster binding"/>
    <property type="evidence" value="ECO:0007669"/>
    <property type="project" value="UniProtKB-KW"/>
</dbReference>
<proteinExistence type="inferred from homology"/>
<evidence type="ECO:0000256" key="4">
    <source>
        <dbReference type="ARBA" id="ARBA00023004"/>
    </source>
</evidence>
<dbReference type="CDD" id="cd02037">
    <property type="entry name" value="Mrp_NBP35"/>
    <property type="match status" value="1"/>
</dbReference>
<dbReference type="InterPro" id="IPR000808">
    <property type="entry name" value="Mrp-like_CS"/>
</dbReference>
<evidence type="ECO:0000256" key="1">
    <source>
        <dbReference type="ARBA" id="ARBA00022723"/>
    </source>
</evidence>
<dbReference type="GO" id="GO:0005829">
    <property type="term" value="C:cytosol"/>
    <property type="evidence" value="ECO:0007669"/>
    <property type="project" value="TreeGrafter"/>
</dbReference>